<accession>A0A9W6YNJ6</accession>
<gene>
    <name evidence="1" type="ORF">Pfra01_003008400</name>
</gene>
<dbReference type="EMBL" id="BSXT01018994">
    <property type="protein sequence ID" value="GMG17267.1"/>
    <property type="molecule type" value="Genomic_DNA"/>
</dbReference>
<reference evidence="1" key="1">
    <citation type="submission" date="2023-04" db="EMBL/GenBank/DDBJ databases">
        <title>Phytophthora fragariaefolia NBRC 109709.</title>
        <authorList>
            <person name="Ichikawa N."/>
            <person name="Sato H."/>
            <person name="Tonouchi N."/>
        </authorList>
    </citation>
    <scope>NUCLEOTIDE SEQUENCE</scope>
    <source>
        <strain evidence="1">NBRC 109709</strain>
    </source>
</reference>
<dbReference type="AlphaFoldDB" id="A0A9W6YNJ6"/>
<dbReference type="OrthoDB" id="127466at2759"/>
<dbReference type="Gene3D" id="3.60.10.10">
    <property type="entry name" value="Endonuclease/exonuclease/phosphatase"/>
    <property type="match status" value="1"/>
</dbReference>
<organism evidence="1 2">
    <name type="scientific">Phytophthora fragariaefolia</name>
    <dbReference type="NCBI Taxonomy" id="1490495"/>
    <lineage>
        <taxon>Eukaryota</taxon>
        <taxon>Sar</taxon>
        <taxon>Stramenopiles</taxon>
        <taxon>Oomycota</taxon>
        <taxon>Peronosporomycetes</taxon>
        <taxon>Peronosporales</taxon>
        <taxon>Peronosporaceae</taxon>
        <taxon>Phytophthora</taxon>
    </lineage>
</organism>
<keyword evidence="2" id="KW-1185">Reference proteome</keyword>
<proteinExistence type="predicted"/>
<dbReference type="Proteomes" id="UP001165121">
    <property type="component" value="Unassembled WGS sequence"/>
</dbReference>
<name>A0A9W6YNJ6_9STRA</name>
<dbReference type="InterPro" id="IPR036691">
    <property type="entry name" value="Endo/exonu/phosph_ase_sf"/>
</dbReference>
<evidence type="ECO:0000313" key="2">
    <source>
        <dbReference type="Proteomes" id="UP001165121"/>
    </source>
</evidence>
<protein>
    <submittedName>
        <fullName evidence="1">Unnamed protein product</fullName>
    </submittedName>
</protein>
<sequence length="362" mass="41660">MGDFSVPLDALMDEVNPYGHDLGRNEFISWQLRLGVIDAWRNTYPDRREFTGPGRKNRIGYCFLSTGLLTDYLNEISHVTDQRFNHEDHLPVRFHLKSPDHPTTAPLPWKCPRWILENPVVQRVLRFNLDQLCNKLRCDITANPGALLDEHKRADAIFLREMTQSFRNQVHETVTKLKQALYKAEFDYAELPTAINKVNLAAAQADLAIQLEVNSARRQRAKFDSDIKCGEIGGKHFFRRPFNAEMNVVIPNVTLEDGTTTTDPELMTSAHRRYWGEIFQSPSIDFDHDFPQRRFSPIVMMDLLDHTTARLSAEDKRFLDAPMTANGFYWAIQTTAKGKSSGLDGIPAEYYQLFPDKWAQDI</sequence>
<evidence type="ECO:0000313" key="1">
    <source>
        <dbReference type="EMBL" id="GMG17267.1"/>
    </source>
</evidence>
<comment type="caution">
    <text evidence="1">The sequence shown here is derived from an EMBL/GenBank/DDBJ whole genome shotgun (WGS) entry which is preliminary data.</text>
</comment>